<feature type="transmembrane region" description="Helical" evidence="2">
    <location>
        <begin position="160"/>
        <end position="180"/>
    </location>
</feature>
<feature type="compositionally biased region" description="Basic residues" evidence="1">
    <location>
        <begin position="515"/>
        <end position="528"/>
    </location>
</feature>
<dbReference type="PANTHER" id="PTHR41771:SF1">
    <property type="entry name" value="MEMBRANE PROTEIN"/>
    <property type="match status" value="1"/>
</dbReference>
<feature type="transmembrane region" description="Helical" evidence="2">
    <location>
        <begin position="215"/>
        <end position="236"/>
    </location>
</feature>
<feature type="transmembrane region" description="Helical" evidence="2">
    <location>
        <begin position="135"/>
        <end position="153"/>
    </location>
</feature>
<keyword evidence="2" id="KW-1133">Transmembrane helix</keyword>
<feature type="transmembrane region" description="Helical" evidence="2">
    <location>
        <begin position="357"/>
        <end position="380"/>
    </location>
</feature>
<keyword evidence="2" id="KW-0812">Transmembrane</keyword>
<organism evidence="3 4">
    <name type="scientific">Streptoalloteichus tenebrarius (strain ATCC 17920 / DSM 40477 / JCM 4838 / CBS 697.72 / NBRC 16177 / NCIMB 11028 / NRRL B-12390 / A12253. 1 / ISP 5477)</name>
    <name type="common">Streptomyces tenebrarius</name>
    <dbReference type="NCBI Taxonomy" id="1933"/>
    <lineage>
        <taxon>Bacteria</taxon>
        <taxon>Bacillati</taxon>
        <taxon>Actinomycetota</taxon>
        <taxon>Actinomycetes</taxon>
        <taxon>Pseudonocardiales</taxon>
        <taxon>Pseudonocardiaceae</taxon>
        <taxon>Streptoalloteichus</taxon>
    </lineage>
</organism>
<accession>A0ABT1HSB3</accession>
<gene>
    <name evidence="3" type="ORF">LX15_002090</name>
</gene>
<protein>
    <submittedName>
        <fullName evidence="3">Membrane protein</fullName>
    </submittedName>
</protein>
<feature type="compositionally biased region" description="Basic and acidic residues" evidence="1">
    <location>
        <begin position="417"/>
        <end position="435"/>
    </location>
</feature>
<dbReference type="Pfam" id="PF07907">
    <property type="entry name" value="YibE_F"/>
    <property type="match status" value="1"/>
</dbReference>
<dbReference type="PANTHER" id="PTHR41771">
    <property type="entry name" value="MEMBRANE PROTEIN-RELATED"/>
    <property type="match status" value="1"/>
</dbReference>
<dbReference type="InterPro" id="IPR012507">
    <property type="entry name" value="YibE_F"/>
</dbReference>
<evidence type="ECO:0000313" key="4">
    <source>
        <dbReference type="Proteomes" id="UP001205311"/>
    </source>
</evidence>
<dbReference type="EMBL" id="JAMTCP010000008">
    <property type="protein sequence ID" value="MCP2258396.1"/>
    <property type="molecule type" value="Genomic_DNA"/>
</dbReference>
<reference evidence="3 4" key="1">
    <citation type="submission" date="2022-06" db="EMBL/GenBank/DDBJ databases">
        <title>Genomic Encyclopedia of Archaeal and Bacterial Type Strains, Phase II (KMG-II): from individual species to whole genera.</title>
        <authorList>
            <person name="Goeker M."/>
        </authorList>
    </citation>
    <scope>NUCLEOTIDE SEQUENCE [LARGE SCALE GENOMIC DNA]</scope>
    <source>
        <strain evidence="3 4">DSM 40477</strain>
    </source>
</reference>
<name>A0ABT1HSB3_STRSD</name>
<dbReference type="Proteomes" id="UP001205311">
    <property type="component" value="Unassembled WGS sequence"/>
</dbReference>
<feature type="transmembrane region" description="Helical" evidence="2">
    <location>
        <begin position="186"/>
        <end position="203"/>
    </location>
</feature>
<feature type="region of interest" description="Disordered" evidence="1">
    <location>
        <begin position="384"/>
        <end position="528"/>
    </location>
</feature>
<evidence type="ECO:0000313" key="3">
    <source>
        <dbReference type="EMBL" id="MCP2258396.1"/>
    </source>
</evidence>
<evidence type="ECO:0000256" key="1">
    <source>
        <dbReference type="SAM" id="MobiDB-lite"/>
    </source>
</evidence>
<keyword evidence="2" id="KW-0472">Membrane</keyword>
<feature type="region of interest" description="Disordered" evidence="1">
    <location>
        <begin position="52"/>
        <end position="71"/>
    </location>
</feature>
<comment type="caution">
    <text evidence="3">The sequence shown here is derived from an EMBL/GenBank/DDBJ whole genome shotgun (WGS) entry which is preliminary data.</text>
</comment>
<feature type="compositionally biased region" description="Polar residues" evidence="1">
    <location>
        <begin position="390"/>
        <end position="399"/>
    </location>
</feature>
<proteinExistence type="predicted"/>
<evidence type="ECO:0000256" key="2">
    <source>
        <dbReference type="SAM" id="Phobius"/>
    </source>
</evidence>
<sequence length="528" mass="54840">MRLLLAALLVPCALASLVGVLLLYPFGQEPTTSDKLGAHQMPVHAEVTAVASSPCTTGNQPPPPPSPHAAGDATECLTVTVRLTDGPAVGLLIQQRVPREPSTPTYTVGDRVVLAYAGADPRDAGSYQLVDFQRGWPLAVLGGVFALAVLVLARWRGLAALGALVISFGVLTWFVLPAILAGRSPVAVAVVASGVIMFVALYLTHGRTARTSTAVLGTLASLVLIGALGWAFAAATRLTGLDEDTANLIGLLGHGIDARGLLLAGVLIGALGVLDDVTVTQASAVWELRRANPALGWRQLYAAGLRIGRDHVGSAVNTLFMAYAGAALPMLLAYSVSGRSFGEVVTAQVVASEVVRTLVGSVGLVAAVPVTTALAAWVAVHEPPPAEPASDSTPASTAIANDPNPDEARQSGPSDVTDDHAPDSGNERRTSDVAHARAPVSGARDDETPRARPKTDKDRPTPRRTPTGPTASPAHRNPEEHSPPPAWPTAAPTRRRAVDMDAPTAPIPVVDARPPTHHPLPHRPARRP</sequence>
<feature type="compositionally biased region" description="Basic and acidic residues" evidence="1">
    <location>
        <begin position="443"/>
        <end position="461"/>
    </location>
</feature>
<feature type="transmembrane region" description="Helical" evidence="2">
    <location>
        <begin position="315"/>
        <end position="337"/>
    </location>
</feature>
<keyword evidence="4" id="KW-1185">Reference proteome</keyword>